<dbReference type="InterPro" id="IPR005545">
    <property type="entry name" value="YCII"/>
</dbReference>
<organism evidence="3 4">
    <name type="scientific">Actinoplanes cyaneus</name>
    <dbReference type="NCBI Taxonomy" id="52696"/>
    <lineage>
        <taxon>Bacteria</taxon>
        <taxon>Bacillati</taxon>
        <taxon>Actinomycetota</taxon>
        <taxon>Actinomycetes</taxon>
        <taxon>Micromonosporales</taxon>
        <taxon>Micromonosporaceae</taxon>
        <taxon>Actinoplanes</taxon>
    </lineage>
</organism>
<reference evidence="3" key="1">
    <citation type="submission" date="2021-01" db="EMBL/GenBank/DDBJ databases">
        <title>Whole genome shotgun sequence of Actinoplanes cyaneus NBRC 14990.</title>
        <authorList>
            <person name="Komaki H."/>
            <person name="Tamura T."/>
        </authorList>
    </citation>
    <scope>NUCLEOTIDE SEQUENCE</scope>
    <source>
        <strain evidence="3">NBRC 14990</strain>
    </source>
</reference>
<name>A0A919IRL4_9ACTN</name>
<gene>
    <name evidence="3" type="ORF">Acy02nite_76270</name>
</gene>
<evidence type="ECO:0000313" key="3">
    <source>
        <dbReference type="EMBL" id="GID69746.1"/>
    </source>
</evidence>
<feature type="domain" description="YCII-related" evidence="2">
    <location>
        <begin position="1"/>
        <end position="113"/>
    </location>
</feature>
<dbReference type="SUPFAM" id="SSF54909">
    <property type="entry name" value="Dimeric alpha+beta barrel"/>
    <property type="match status" value="1"/>
</dbReference>
<comment type="similarity">
    <text evidence="1">Belongs to the YciI family.</text>
</comment>
<dbReference type="AlphaFoldDB" id="A0A919IRL4"/>
<accession>A0A919IRL4</accession>
<dbReference type="Pfam" id="PF03795">
    <property type="entry name" value="YCII"/>
    <property type="match status" value="1"/>
</dbReference>
<dbReference type="InterPro" id="IPR011008">
    <property type="entry name" value="Dimeric_a/b-barrel"/>
</dbReference>
<dbReference type="Gene3D" id="3.30.70.1060">
    <property type="entry name" value="Dimeric alpha+beta barrel"/>
    <property type="match status" value="1"/>
</dbReference>
<dbReference type="PANTHER" id="PTHR35174">
    <property type="entry name" value="BLL7171 PROTEIN-RELATED"/>
    <property type="match status" value="1"/>
</dbReference>
<keyword evidence="4" id="KW-1185">Reference proteome</keyword>
<dbReference type="EMBL" id="BOMH01000066">
    <property type="protein sequence ID" value="GID69746.1"/>
    <property type="molecule type" value="Genomic_DNA"/>
</dbReference>
<evidence type="ECO:0000313" key="4">
    <source>
        <dbReference type="Proteomes" id="UP000619479"/>
    </source>
</evidence>
<proteinExistence type="inferred from homology"/>
<sequence length="123" mass="13337">MRYAILMHYGEPADGELAEETITEARRQFDIYAKALEQAGVLVSADVLQPVLATTTVTRRDGELRVQDGPFAETKEVLAGIFLVDVADLDAAIGWAGTCPGAQWGTIEVRPVATAFLDGRWSN</sequence>
<evidence type="ECO:0000256" key="1">
    <source>
        <dbReference type="ARBA" id="ARBA00007689"/>
    </source>
</evidence>
<evidence type="ECO:0000259" key="2">
    <source>
        <dbReference type="Pfam" id="PF03795"/>
    </source>
</evidence>
<protein>
    <recommendedName>
        <fullName evidence="2">YCII-related domain-containing protein</fullName>
    </recommendedName>
</protein>
<dbReference type="Proteomes" id="UP000619479">
    <property type="component" value="Unassembled WGS sequence"/>
</dbReference>
<dbReference type="RefSeq" id="WP_203752550.1">
    <property type="nucleotide sequence ID" value="NZ_BAAAUC010000020.1"/>
</dbReference>
<comment type="caution">
    <text evidence="3">The sequence shown here is derived from an EMBL/GenBank/DDBJ whole genome shotgun (WGS) entry which is preliminary data.</text>
</comment>
<dbReference type="PANTHER" id="PTHR35174:SF3">
    <property type="entry name" value="BLL7171 PROTEIN"/>
    <property type="match status" value="1"/>
</dbReference>